<sequence>MALQVRVAIRLNSLSSQKKFSIKCRHSYISGLARNGLASAWMLRDDNFCTALIELRTDVVAIERLVNKLCAEFNPIDERGYASCVEAAAGHQVDAVEVSRATVRASSLVVIPHLEWPVVWL</sequence>
<evidence type="ECO:0000313" key="1">
    <source>
        <dbReference type="EMBL" id="WCR06190.1"/>
    </source>
</evidence>
<dbReference type="EMBL" id="CP067136">
    <property type="protein sequence ID" value="WCR06190.1"/>
    <property type="molecule type" value="Genomic_DNA"/>
</dbReference>
<proteinExistence type="predicted"/>
<gene>
    <name evidence="1" type="ORF">JHX87_11875</name>
</gene>
<accession>A0ABY7SH14</accession>
<evidence type="ECO:0000313" key="2">
    <source>
        <dbReference type="Proteomes" id="UP001219349"/>
    </source>
</evidence>
<dbReference type="RefSeq" id="WP_272833682.1">
    <property type="nucleotide sequence ID" value="NZ_CP067136.1"/>
</dbReference>
<protein>
    <submittedName>
        <fullName evidence="1">Uncharacterized protein</fullName>
    </submittedName>
</protein>
<name>A0ABY7SH14_9RHOB</name>
<reference evidence="1 2" key="1">
    <citation type="submission" date="2021-01" db="EMBL/GenBank/DDBJ databases">
        <title>Biogeographic distribution of Paracoccus.</title>
        <authorList>
            <person name="Hollensteiner J."/>
            <person name="Leineberger J."/>
            <person name="Brinkhoff T."/>
            <person name="Daniel R."/>
        </authorList>
    </citation>
    <scope>NUCLEOTIDE SEQUENCE [LARGE SCALE GENOMIC DNA]</scope>
    <source>
        <strain evidence="1 2">KCTC 22803</strain>
    </source>
</reference>
<organism evidence="1 2">
    <name type="scientific">Paracoccus fistulariae</name>
    <dbReference type="NCBI Taxonomy" id="658446"/>
    <lineage>
        <taxon>Bacteria</taxon>
        <taxon>Pseudomonadati</taxon>
        <taxon>Pseudomonadota</taxon>
        <taxon>Alphaproteobacteria</taxon>
        <taxon>Rhodobacterales</taxon>
        <taxon>Paracoccaceae</taxon>
        <taxon>Paracoccus</taxon>
    </lineage>
</organism>
<dbReference type="Proteomes" id="UP001219349">
    <property type="component" value="Chromosome"/>
</dbReference>
<keyword evidence="2" id="KW-1185">Reference proteome</keyword>